<comment type="cofactor">
    <cofactor evidence="1">
        <name>heme</name>
        <dbReference type="ChEBI" id="CHEBI:30413"/>
    </cofactor>
</comment>
<name>A0A0K2SLG2_LIMPI</name>
<evidence type="ECO:0000256" key="13">
    <source>
        <dbReference type="SAM" id="Phobius"/>
    </source>
</evidence>
<dbReference type="GO" id="GO:0009061">
    <property type="term" value="P:anaerobic respiration"/>
    <property type="evidence" value="ECO:0007669"/>
    <property type="project" value="TreeGrafter"/>
</dbReference>
<gene>
    <name evidence="15" type="ORF">LIP_1810</name>
</gene>
<evidence type="ECO:0000256" key="10">
    <source>
        <dbReference type="ARBA" id="ARBA00022989"/>
    </source>
</evidence>
<dbReference type="InterPro" id="IPR006471">
    <property type="entry name" value="Formate_DH_gsu"/>
</dbReference>
<keyword evidence="9" id="KW-0249">Electron transport</keyword>
<dbReference type="EMBL" id="AP014924">
    <property type="protein sequence ID" value="BAS27654.1"/>
    <property type="molecule type" value="Genomic_DNA"/>
</dbReference>
<evidence type="ECO:0000256" key="1">
    <source>
        <dbReference type="ARBA" id="ARBA00001971"/>
    </source>
</evidence>
<dbReference type="PANTHER" id="PTHR30074">
    <property type="entry name" value="FORMATE DEHYDROGENASE, NITRATE-INDUCIBLE, CYTOCHROME B556 FDN SUBUNIT"/>
    <property type="match status" value="1"/>
</dbReference>
<evidence type="ECO:0000256" key="6">
    <source>
        <dbReference type="ARBA" id="ARBA00022617"/>
    </source>
</evidence>
<dbReference type="GO" id="GO:0046872">
    <property type="term" value="F:metal ion binding"/>
    <property type="evidence" value="ECO:0007669"/>
    <property type="project" value="UniProtKB-KW"/>
</dbReference>
<dbReference type="SUPFAM" id="SSF81342">
    <property type="entry name" value="Transmembrane di-heme cytochromes"/>
    <property type="match status" value="1"/>
</dbReference>
<evidence type="ECO:0000256" key="9">
    <source>
        <dbReference type="ARBA" id="ARBA00022982"/>
    </source>
</evidence>
<keyword evidence="8" id="KW-0479">Metal-binding</keyword>
<dbReference type="Proteomes" id="UP000065807">
    <property type="component" value="Chromosome"/>
</dbReference>
<feature type="transmembrane region" description="Helical" evidence="13">
    <location>
        <begin position="69"/>
        <end position="88"/>
    </location>
</feature>
<dbReference type="KEGG" id="lpil:LIP_1810"/>
<feature type="transmembrane region" description="Helical" evidence="13">
    <location>
        <begin position="127"/>
        <end position="147"/>
    </location>
</feature>
<keyword evidence="11" id="KW-0408">Iron</keyword>
<reference evidence="16" key="2">
    <citation type="journal article" date="2016" name="Int. J. Syst. Evol. Microbiol.">
        <title>Complete genome sequence and cell structure of Limnochorda pilosa, a Gram-negative spore-former within the phylum Firmicutes.</title>
        <authorList>
            <person name="Watanabe M."/>
            <person name="Kojima H."/>
            <person name="Fukui M."/>
        </authorList>
    </citation>
    <scope>NUCLEOTIDE SEQUENCE [LARGE SCALE GENOMIC DNA]</scope>
    <source>
        <strain evidence="16">HC45</strain>
    </source>
</reference>
<keyword evidence="10 13" id="KW-1133">Transmembrane helix</keyword>
<dbReference type="GO" id="GO:0009326">
    <property type="term" value="C:formate dehydrogenase complex"/>
    <property type="evidence" value="ECO:0007669"/>
    <property type="project" value="InterPro"/>
</dbReference>
<dbReference type="NCBIfam" id="TIGR01583">
    <property type="entry name" value="formate-DH-gamm"/>
    <property type="match status" value="1"/>
</dbReference>
<dbReference type="GO" id="GO:0008863">
    <property type="term" value="F:formate dehydrogenase (NAD+) activity"/>
    <property type="evidence" value="ECO:0007669"/>
    <property type="project" value="InterPro"/>
</dbReference>
<dbReference type="GO" id="GO:0009055">
    <property type="term" value="F:electron transfer activity"/>
    <property type="evidence" value="ECO:0007669"/>
    <property type="project" value="InterPro"/>
</dbReference>
<evidence type="ECO:0000256" key="7">
    <source>
        <dbReference type="ARBA" id="ARBA00022692"/>
    </source>
</evidence>
<evidence type="ECO:0000256" key="3">
    <source>
        <dbReference type="ARBA" id="ARBA00010747"/>
    </source>
</evidence>
<keyword evidence="16" id="KW-1185">Reference proteome</keyword>
<accession>A0A0K2SLG2</accession>
<keyword evidence="5" id="KW-1003">Cell membrane</keyword>
<dbReference type="RefSeq" id="WP_068136820.1">
    <property type="nucleotide sequence ID" value="NZ_AP014924.1"/>
</dbReference>
<organism evidence="15 16">
    <name type="scientific">Limnochorda pilosa</name>
    <dbReference type="NCBI Taxonomy" id="1555112"/>
    <lineage>
        <taxon>Bacteria</taxon>
        <taxon>Bacillati</taxon>
        <taxon>Bacillota</taxon>
        <taxon>Limnochordia</taxon>
        <taxon>Limnochordales</taxon>
        <taxon>Limnochordaceae</taxon>
        <taxon>Limnochorda</taxon>
    </lineage>
</organism>
<evidence type="ECO:0000256" key="8">
    <source>
        <dbReference type="ARBA" id="ARBA00022723"/>
    </source>
</evidence>
<evidence type="ECO:0000256" key="12">
    <source>
        <dbReference type="ARBA" id="ARBA00023136"/>
    </source>
</evidence>
<comment type="subcellular location">
    <subcellularLocation>
        <location evidence="2">Cell membrane</location>
        <topology evidence="2">Multi-pass membrane protein</topology>
    </subcellularLocation>
</comment>
<dbReference type="Gene3D" id="1.20.950.20">
    <property type="entry name" value="Transmembrane di-heme cytochromes, Chain C"/>
    <property type="match status" value="1"/>
</dbReference>
<keyword evidence="7 13" id="KW-0812">Transmembrane</keyword>
<evidence type="ECO:0000256" key="11">
    <source>
        <dbReference type="ARBA" id="ARBA00023004"/>
    </source>
</evidence>
<reference evidence="16" key="1">
    <citation type="submission" date="2015-07" db="EMBL/GenBank/DDBJ databases">
        <title>Complete genome sequence and phylogenetic analysis of Limnochorda pilosa.</title>
        <authorList>
            <person name="Watanabe M."/>
            <person name="Kojima H."/>
            <person name="Fukui M."/>
        </authorList>
    </citation>
    <scope>NUCLEOTIDE SEQUENCE [LARGE SCALE GENOMIC DNA]</scope>
    <source>
        <strain evidence="16">HC45</strain>
    </source>
</reference>
<sequence>MSARRAGEKTPLPPAGGRMIRFSLFERVIHWVVALSFVVLALTGLGLYYPSLFWLTSLFGGGPASRALHPWAGVVFTASLLVMGLMWVRSMLLNREDGAWLKRVSAYVAHRPGELPPVGRFNAGQKLLFWIVLFLGAVEFATGWFMWDPATYGGSALMRWAYPLHSLAAAGYLALIVLHIYMGTLMLPGTFQTMTHGRIPRTWAQVHHARWLQEVEARETPVGVGATPPARH</sequence>
<dbReference type="GO" id="GO:0005886">
    <property type="term" value="C:plasma membrane"/>
    <property type="evidence" value="ECO:0007669"/>
    <property type="project" value="UniProtKB-SubCell"/>
</dbReference>
<comment type="similarity">
    <text evidence="3">Belongs to the formate dehydrogenase gamma subunit family.</text>
</comment>
<feature type="transmembrane region" description="Helical" evidence="13">
    <location>
        <begin position="167"/>
        <end position="191"/>
    </location>
</feature>
<dbReference type="GO" id="GO:0022904">
    <property type="term" value="P:respiratory electron transport chain"/>
    <property type="evidence" value="ECO:0007669"/>
    <property type="project" value="InterPro"/>
</dbReference>
<feature type="transmembrane region" description="Helical" evidence="13">
    <location>
        <begin position="28"/>
        <end position="49"/>
    </location>
</feature>
<dbReference type="STRING" id="1555112.LIP_1810"/>
<dbReference type="OrthoDB" id="1808646at2"/>
<evidence type="ECO:0000313" key="16">
    <source>
        <dbReference type="Proteomes" id="UP000065807"/>
    </source>
</evidence>
<dbReference type="AlphaFoldDB" id="A0A0K2SLG2"/>
<protein>
    <submittedName>
        <fullName evidence="15">Formate dehydrogenase subunit gamma</fullName>
    </submittedName>
</protein>
<dbReference type="GO" id="GO:0015944">
    <property type="term" value="P:formate oxidation"/>
    <property type="evidence" value="ECO:0007669"/>
    <property type="project" value="TreeGrafter"/>
</dbReference>
<feature type="domain" description="Cytochrome b561 bacterial/Ni-hydrogenase" evidence="14">
    <location>
        <begin position="21"/>
        <end position="197"/>
    </location>
</feature>
<evidence type="ECO:0000313" key="15">
    <source>
        <dbReference type="EMBL" id="BAS27654.1"/>
    </source>
</evidence>
<evidence type="ECO:0000259" key="14">
    <source>
        <dbReference type="Pfam" id="PF01292"/>
    </source>
</evidence>
<dbReference type="InterPro" id="IPR016174">
    <property type="entry name" value="Di-haem_cyt_TM"/>
</dbReference>
<evidence type="ECO:0000256" key="2">
    <source>
        <dbReference type="ARBA" id="ARBA00004651"/>
    </source>
</evidence>
<dbReference type="GO" id="GO:0036397">
    <property type="term" value="F:formate dehydrogenase (quinone) activity"/>
    <property type="evidence" value="ECO:0007669"/>
    <property type="project" value="TreeGrafter"/>
</dbReference>
<evidence type="ECO:0000256" key="5">
    <source>
        <dbReference type="ARBA" id="ARBA00022475"/>
    </source>
</evidence>
<keyword evidence="12 13" id="KW-0472">Membrane</keyword>
<dbReference type="PANTHER" id="PTHR30074:SF6">
    <property type="entry name" value="FORMATE DEHYDROGENASE GAMMA SUBUNIT"/>
    <property type="match status" value="1"/>
</dbReference>
<dbReference type="InterPro" id="IPR011577">
    <property type="entry name" value="Cyt_b561_bac/Ni-Hgenase"/>
</dbReference>
<dbReference type="Pfam" id="PF01292">
    <property type="entry name" value="Ni_hydr_CYTB"/>
    <property type="match status" value="1"/>
</dbReference>
<evidence type="ECO:0000256" key="4">
    <source>
        <dbReference type="ARBA" id="ARBA00022448"/>
    </source>
</evidence>
<dbReference type="InterPro" id="IPR051817">
    <property type="entry name" value="FDH_cytochrome_b556_subunit"/>
</dbReference>
<dbReference type="PATRIC" id="fig|1555112.3.peg.1842"/>
<proteinExistence type="inferred from homology"/>
<keyword evidence="4" id="KW-0813">Transport</keyword>
<keyword evidence="6" id="KW-0349">Heme</keyword>